<evidence type="ECO:0000313" key="9">
    <source>
        <dbReference type="Proteomes" id="UP001597151"/>
    </source>
</evidence>
<dbReference type="Gene3D" id="1.20.81.30">
    <property type="entry name" value="Type II secretion system (T2SS), domain F"/>
    <property type="match status" value="1"/>
</dbReference>
<evidence type="ECO:0000313" key="8">
    <source>
        <dbReference type="EMBL" id="MFD1196053.1"/>
    </source>
</evidence>
<accession>A0ABW3TFW0</accession>
<evidence type="ECO:0000256" key="5">
    <source>
        <dbReference type="ARBA" id="ARBA00023136"/>
    </source>
</evidence>
<name>A0ABW3TFW0_9RHOB</name>
<gene>
    <name evidence="8" type="ORF">ACFQ3C_15375</name>
</gene>
<evidence type="ECO:0000256" key="6">
    <source>
        <dbReference type="SAM" id="Phobius"/>
    </source>
</evidence>
<evidence type="ECO:0000256" key="1">
    <source>
        <dbReference type="ARBA" id="ARBA00004651"/>
    </source>
</evidence>
<dbReference type="RefSeq" id="WP_380793615.1">
    <property type="nucleotide sequence ID" value="NZ_JBHTKR010000006.1"/>
</dbReference>
<organism evidence="8 9">
    <name type="scientific">Seohaeicola saemankumensis</name>
    <dbReference type="NCBI Taxonomy" id="481181"/>
    <lineage>
        <taxon>Bacteria</taxon>
        <taxon>Pseudomonadati</taxon>
        <taxon>Pseudomonadota</taxon>
        <taxon>Alphaproteobacteria</taxon>
        <taxon>Rhodobacterales</taxon>
        <taxon>Roseobacteraceae</taxon>
        <taxon>Seohaeicola</taxon>
    </lineage>
</organism>
<dbReference type="PANTHER" id="PTHR35007:SF1">
    <property type="entry name" value="PILUS ASSEMBLY PROTEIN"/>
    <property type="match status" value="1"/>
</dbReference>
<dbReference type="InterPro" id="IPR018076">
    <property type="entry name" value="T2SS_GspF_dom"/>
</dbReference>
<keyword evidence="9" id="KW-1185">Reference proteome</keyword>
<keyword evidence="5 6" id="KW-0472">Membrane</keyword>
<protein>
    <submittedName>
        <fullName evidence="8">Type II secretion system F family protein</fullName>
    </submittedName>
</protein>
<reference evidence="9" key="1">
    <citation type="journal article" date="2019" name="Int. J. Syst. Evol. Microbiol.">
        <title>The Global Catalogue of Microorganisms (GCM) 10K type strain sequencing project: providing services to taxonomists for standard genome sequencing and annotation.</title>
        <authorList>
            <consortium name="The Broad Institute Genomics Platform"/>
            <consortium name="The Broad Institute Genome Sequencing Center for Infectious Disease"/>
            <person name="Wu L."/>
            <person name="Ma J."/>
        </authorList>
    </citation>
    <scope>NUCLEOTIDE SEQUENCE [LARGE SCALE GENOMIC DNA]</scope>
    <source>
        <strain evidence="9">CCUG 55328</strain>
    </source>
</reference>
<proteinExistence type="predicted"/>
<dbReference type="PANTHER" id="PTHR35007">
    <property type="entry name" value="INTEGRAL MEMBRANE PROTEIN-RELATED"/>
    <property type="match status" value="1"/>
</dbReference>
<comment type="caution">
    <text evidence="8">The sequence shown here is derived from an EMBL/GenBank/DDBJ whole genome shotgun (WGS) entry which is preliminary data.</text>
</comment>
<evidence type="ECO:0000256" key="3">
    <source>
        <dbReference type="ARBA" id="ARBA00022692"/>
    </source>
</evidence>
<feature type="transmembrane region" description="Helical" evidence="6">
    <location>
        <begin position="76"/>
        <end position="93"/>
    </location>
</feature>
<feature type="domain" description="Type II secretion system protein GspF" evidence="7">
    <location>
        <begin position="135"/>
        <end position="259"/>
    </location>
</feature>
<keyword evidence="4 6" id="KW-1133">Transmembrane helix</keyword>
<dbReference type="Pfam" id="PF00482">
    <property type="entry name" value="T2SSF"/>
    <property type="match status" value="1"/>
</dbReference>
<keyword evidence="2" id="KW-1003">Cell membrane</keyword>
<evidence type="ECO:0000256" key="2">
    <source>
        <dbReference type="ARBA" id="ARBA00022475"/>
    </source>
</evidence>
<feature type="transmembrane region" description="Helical" evidence="6">
    <location>
        <begin position="273"/>
        <end position="294"/>
    </location>
</feature>
<keyword evidence="3 6" id="KW-0812">Transmembrane</keyword>
<feature type="transmembrane region" description="Helical" evidence="6">
    <location>
        <begin position="99"/>
        <end position="117"/>
    </location>
</feature>
<feature type="transmembrane region" description="Helical" evidence="6">
    <location>
        <begin position="243"/>
        <end position="267"/>
    </location>
</feature>
<dbReference type="EMBL" id="JBHTKR010000006">
    <property type="protein sequence ID" value="MFD1196053.1"/>
    <property type="molecule type" value="Genomic_DNA"/>
</dbReference>
<sequence>MLLLSDVILRRLFSARSANRETNARMERLKGGADQLTAYKGLLSDRGVDRVGFFSFGWLSRIYRQSGLLLSVPRRVFYAMVIMLGAWLVAAWLTPDTTFRVLLTLAIGPGAIIALVMRARTRRIAKFVEQLPDALDIIVRSMNSGHPLTSAIALVGREMPDPIGSEFGILSDQLTFGSELDDAMLRMVDRVGADELNLLTVTVTVQRSTGGNLSEILENLSGMIRDRSMLRNKIRAISAEGRITSIIMAAFPFLLYLMISTLVPSYFDPVWDSGYGTVVVVTILVLMSIGMLILNKLVRFDF</sequence>
<evidence type="ECO:0000256" key="4">
    <source>
        <dbReference type="ARBA" id="ARBA00022989"/>
    </source>
</evidence>
<evidence type="ECO:0000259" key="7">
    <source>
        <dbReference type="Pfam" id="PF00482"/>
    </source>
</evidence>
<dbReference type="Proteomes" id="UP001597151">
    <property type="component" value="Unassembled WGS sequence"/>
</dbReference>
<comment type="subcellular location">
    <subcellularLocation>
        <location evidence="1">Cell membrane</location>
        <topology evidence="1">Multi-pass membrane protein</topology>
    </subcellularLocation>
</comment>
<dbReference type="InterPro" id="IPR042094">
    <property type="entry name" value="T2SS_GspF_sf"/>
</dbReference>